<keyword evidence="2 5" id="KW-0547">Nucleotide-binding</keyword>
<dbReference type="InterPro" id="IPR017441">
    <property type="entry name" value="Protein_kinase_ATP_BS"/>
</dbReference>
<dbReference type="SUPFAM" id="SSF56112">
    <property type="entry name" value="Protein kinase-like (PK-like)"/>
    <property type="match status" value="1"/>
</dbReference>
<sequence length="482" mass="51298">MTATVLLKSVDIHIPGYKILRPIGEGGMASVFLAMQESLDREVALKVMAPALAANSEFTERFLKEGRITAKLSHPNLVTVFDIGSHGSVYYLAAEYIPGGTLREKIDAGLTVAETLDIACDVARGLHFAHQKGFVHRDVKPGNILFKLDGTAVLADFGIAKAMDAKSSATMAGSSIGTPDYMSPEQARAESVDGRSDLYSMGAMLYEMLTGEAPYQASDPFTVALMHVTQPVPTLPPEHAWLQPLLDSLMAKQPENRFANGEAFISSVEQLLAASPEAASIQSAVGGKRKASGSRLSGSTTRTVSVASRGGPRPLLVGLGLAAVLAVVAGAWWLWPRETPAPAPAQTSTPTPDETQLPPVVHVPSPVDSGEADIELLLTQADTYMEYGTTSDTDPGRRLVSPPDENAVDLYRRVLDQDPDNQRAQAGLAQISGFYLKRAGVSCERSLWTFCKTLAEDGLRADGDNAELKALVARAEKGLTGG</sequence>
<evidence type="ECO:0000313" key="7">
    <source>
        <dbReference type="EMBL" id="MCK7595565.1"/>
    </source>
</evidence>
<protein>
    <submittedName>
        <fullName evidence="7">Serine/threonine protein kinase</fullName>
    </submittedName>
</protein>
<proteinExistence type="predicted"/>
<keyword evidence="3 7" id="KW-0418">Kinase</keyword>
<dbReference type="CDD" id="cd14014">
    <property type="entry name" value="STKc_PknB_like"/>
    <property type="match status" value="1"/>
</dbReference>
<keyword evidence="4 5" id="KW-0067">ATP-binding</keyword>
<evidence type="ECO:0000256" key="3">
    <source>
        <dbReference type="ARBA" id="ARBA00022777"/>
    </source>
</evidence>
<keyword evidence="1" id="KW-0808">Transferase</keyword>
<reference evidence="7" key="1">
    <citation type="submission" date="2022-04" db="EMBL/GenBank/DDBJ databases">
        <title>Lysobacter sp. CAU 1642 isolated from sea sand.</title>
        <authorList>
            <person name="Kim W."/>
        </authorList>
    </citation>
    <scope>NUCLEOTIDE SEQUENCE</scope>
    <source>
        <strain evidence="7">CAU 1642</strain>
    </source>
</reference>
<evidence type="ECO:0000256" key="2">
    <source>
        <dbReference type="ARBA" id="ARBA00022741"/>
    </source>
</evidence>
<dbReference type="Gene3D" id="1.10.510.10">
    <property type="entry name" value="Transferase(Phosphotransferase) domain 1"/>
    <property type="match status" value="1"/>
</dbReference>
<keyword evidence="7" id="KW-0723">Serine/threonine-protein kinase</keyword>
<dbReference type="InterPro" id="IPR011009">
    <property type="entry name" value="Kinase-like_dom_sf"/>
</dbReference>
<dbReference type="PANTHER" id="PTHR43289:SF6">
    <property type="entry name" value="SERINE_THREONINE-PROTEIN KINASE NEKL-3"/>
    <property type="match status" value="1"/>
</dbReference>
<evidence type="ECO:0000256" key="5">
    <source>
        <dbReference type="PROSITE-ProRule" id="PRU10141"/>
    </source>
</evidence>
<dbReference type="PANTHER" id="PTHR43289">
    <property type="entry name" value="MITOGEN-ACTIVATED PROTEIN KINASE KINASE KINASE 20-RELATED"/>
    <property type="match status" value="1"/>
</dbReference>
<evidence type="ECO:0000313" key="8">
    <source>
        <dbReference type="Proteomes" id="UP001431449"/>
    </source>
</evidence>
<evidence type="ECO:0000259" key="6">
    <source>
        <dbReference type="PROSITE" id="PS50011"/>
    </source>
</evidence>
<organism evidence="7 8">
    <name type="scientific">Pseudomarimonas salicorniae</name>
    <dbReference type="NCBI Taxonomy" id="2933270"/>
    <lineage>
        <taxon>Bacteria</taxon>
        <taxon>Pseudomonadati</taxon>
        <taxon>Pseudomonadota</taxon>
        <taxon>Gammaproteobacteria</taxon>
        <taxon>Lysobacterales</taxon>
        <taxon>Lysobacteraceae</taxon>
        <taxon>Pseudomarimonas</taxon>
    </lineage>
</organism>
<dbReference type="Proteomes" id="UP001431449">
    <property type="component" value="Unassembled WGS sequence"/>
</dbReference>
<dbReference type="InterPro" id="IPR000719">
    <property type="entry name" value="Prot_kinase_dom"/>
</dbReference>
<accession>A0ABT0GLZ8</accession>
<dbReference type="RefSeq" id="WP_248211597.1">
    <property type="nucleotide sequence ID" value="NZ_JALNMH010000022.1"/>
</dbReference>
<keyword evidence="8" id="KW-1185">Reference proteome</keyword>
<feature type="binding site" evidence="5">
    <location>
        <position position="46"/>
    </location>
    <ligand>
        <name>ATP</name>
        <dbReference type="ChEBI" id="CHEBI:30616"/>
    </ligand>
</feature>
<evidence type="ECO:0000256" key="4">
    <source>
        <dbReference type="ARBA" id="ARBA00022840"/>
    </source>
</evidence>
<dbReference type="SMART" id="SM00220">
    <property type="entry name" value="S_TKc"/>
    <property type="match status" value="1"/>
</dbReference>
<gene>
    <name evidence="7" type="ORF">M0G41_18075</name>
</gene>
<dbReference type="Pfam" id="PF00069">
    <property type="entry name" value="Pkinase"/>
    <property type="match status" value="1"/>
</dbReference>
<dbReference type="InterPro" id="IPR008271">
    <property type="entry name" value="Ser/Thr_kinase_AS"/>
</dbReference>
<dbReference type="EMBL" id="JALNMH010000022">
    <property type="protein sequence ID" value="MCK7595565.1"/>
    <property type="molecule type" value="Genomic_DNA"/>
</dbReference>
<dbReference type="Gene3D" id="3.30.200.20">
    <property type="entry name" value="Phosphorylase Kinase, domain 1"/>
    <property type="match status" value="1"/>
</dbReference>
<dbReference type="PROSITE" id="PS00108">
    <property type="entry name" value="PROTEIN_KINASE_ST"/>
    <property type="match status" value="1"/>
</dbReference>
<comment type="caution">
    <text evidence="7">The sequence shown here is derived from an EMBL/GenBank/DDBJ whole genome shotgun (WGS) entry which is preliminary data.</text>
</comment>
<dbReference type="GO" id="GO:0004674">
    <property type="term" value="F:protein serine/threonine kinase activity"/>
    <property type="evidence" value="ECO:0007669"/>
    <property type="project" value="UniProtKB-KW"/>
</dbReference>
<name>A0ABT0GLZ8_9GAMM</name>
<dbReference type="PROSITE" id="PS50011">
    <property type="entry name" value="PROTEIN_KINASE_DOM"/>
    <property type="match status" value="1"/>
</dbReference>
<evidence type="ECO:0000256" key="1">
    <source>
        <dbReference type="ARBA" id="ARBA00022679"/>
    </source>
</evidence>
<dbReference type="PROSITE" id="PS00107">
    <property type="entry name" value="PROTEIN_KINASE_ATP"/>
    <property type="match status" value="1"/>
</dbReference>
<feature type="domain" description="Protein kinase" evidence="6">
    <location>
        <begin position="17"/>
        <end position="272"/>
    </location>
</feature>